<evidence type="ECO:0000313" key="2">
    <source>
        <dbReference type="EMBL" id="GMS88234.1"/>
    </source>
</evidence>
<gene>
    <name evidence="2" type="ORF">PENTCL1PPCAC_10409</name>
</gene>
<evidence type="ECO:0000313" key="3">
    <source>
        <dbReference type="Proteomes" id="UP001432027"/>
    </source>
</evidence>
<name>A0AAV5SZA0_9BILA</name>
<evidence type="ECO:0000256" key="1">
    <source>
        <dbReference type="SAM" id="Phobius"/>
    </source>
</evidence>
<dbReference type="AlphaFoldDB" id="A0AAV5SZA0"/>
<keyword evidence="1" id="KW-1133">Transmembrane helix</keyword>
<feature type="transmembrane region" description="Helical" evidence="1">
    <location>
        <begin position="50"/>
        <end position="76"/>
    </location>
</feature>
<accession>A0AAV5SZA0</accession>
<evidence type="ECO:0008006" key="4">
    <source>
        <dbReference type="Google" id="ProtNLM"/>
    </source>
</evidence>
<proteinExistence type="predicted"/>
<feature type="transmembrane region" description="Helical" evidence="1">
    <location>
        <begin position="21"/>
        <end position="44"/>
    </location>
</feature>
<organism evidence="2 3">
    <name type="scientific">Pristionchus entomophagus</name>
    <dbReference type="NCBI Taxonomy" id="358040"/>
    <lineage>
        <taxon>Eukaryota</taxon>
        <taxon>Metazoa</taxon>
        <taxon>Ecdysozoa</taxon>
        <taxon>Nematoda</taxon>
        <taxon>Chromadorea</taxon>
        <taxon>Rhabditida</taxon>
        <taxon>Rhabditina</taxon>
        <taxon>Diplogasteromorpha</taxon>
        <taxon>Diplogasteroidea</taxon>
        <taxon>Neodiplogasteridae</taxon>
        <taxon>Pristionchus</taxon>
    </lineage>
</organism>
<protein>
    <recommendedName>
        <fullName evidence="4">MARVEL domain-containing protein</fullName>
    </recommendedName>
</protein>
<feature type="non-terminal residue" evidence="2">
    <location>
        <position position="1"/>
    </location>
</feature>
<feature type="transmembrane region" description="Helical" evidence="1">
    <location>
        <begin position="140"/>
        <end position="159"/>
    </location>
</feature>
<sequence length="167" mass="19360">QVPSFNHIQERRTTVKTAAWLLSPLSILKVTVAVGLVVCAVFLMDGRQQWWPYTILFCFSLLLAIYSLLTLISHFFQISEIERTKVISLELAVNGISCMLCLCAFLFLCWDEMRMQDGYWLHHSMLPPPYISQLKWMKRVAVVMGAFLVNSTLFLFTFLRVRKDGFE</sequence>
<keyword evidence="1" id="KW-0812">Transmembrane</keyword>
<reference evidence="2" key="1">
    <citation type="submission" date="2023-10" db="EMBL/GenBank/DDBJ databases">
        <title>Genome assembly of Pristionchus species.</title>
        <authorList>
            <person name="Yoshida K."/>
            <person name="Sommer R.J."/>
        </authorList>
    </citation>
    <scope>NUCLEOTIDE SEQUENCE</scope>
    <source>
        <strain evidence="2">RS0144</strain>
    </source>
</reference>
<dbReference type="Proteomes" id="UP001432027">
    <property type="component" value="Unassembled WGS sequence"/>
</dbReference>
<keyword evidence="1" id="KW-0472">Membrane</keyword>
<dbReference type="EMBL" id="BTSX01000003">
    <property type="protein sequence ID" value="GMS88234.1"/>
    <property type="molecule type" value="Genomic_DNA"/>
</dbReference>
<feature type="transmembrane region" description="Helical" evidence="1">
    <location>
        <begin position="88"/>
        <end position="108"/>
    </location>
</feature>
<comment type="caution">
    <text evidence="2">The sequence shown here is derived from an EMBL/GenBank/DDBJ whole genome shotgun (WGS) entry which is preliminary data.</text>
</comment>
<keyword evidence="3" id="KW-1185">Reference proteome</keyword>